<sequence length="116" mass="12662">MNQKSSLRKVPQFVSWALTADMRAKPYLVGERGPELFVPGMSGRIETNDTLRRLTADGAAAVAGSSSTSSTRTYSLNPTIDIMGGDDPRAIAGQVRSEMERYLRDLKAEQRGLLSD</sequence>
<reference evidence="1 2" key="1">
    <citation type="submission" date="2006-03" db="EMBL/GenBank/DDBJ databases">
        <title>Complete sequence of chromosome of Nitrobacter hamburgensis X14.</title>
        <authorList>
            <consortium name="US DOE Joint Genome Institute"/>
            <person name="Copeland A."/>
            <person name="Lucas S."/>
            <person name="Lapidus A."/>
            <person name="Barry K."/>
            <person name="Detter J.C."/>
            <person name="Glavina del Rio T."/>
            <person name="Hammon N."/>
            <person name="Israni S."/>
            <person name="Dalin E."/>
            <person name="Tice H."/>
            <person name="Pitluck S."/>
            <person name="Chain P."/>
            <person name="Malfatti S."/>
            <person name="Shin M."/>
            <person name="Vergez L."/>
            <person name="Schmutz J."/>
            <person name="Larimer F."/>
            <person name="Land M."/>
            <person name="Hauser L."/>
            <person name="Kyrpides N."/>
            <person name="Ivanova N."/>
            <person name="Ward B."/>
            <person name="Arp D."/>
            <person name="Klotz M."/>
            <person name="Stein L."/>
            <person name="O'Mullan G."/>
            <person name="Starkenburg S."/>
            <person name="Sayavedra L."/>
            <person name="Poret-Peterson A.T."/>
            <person name="Gentry M.E."/>
            <person name="Bruce D."/>
            <person name="Richardson P."/>
        </authorList>
    </citation>
    <scope>NUCLEOTIDE SEQUENCE [LARGE SCALE GENOMIC DNA]</scope>
    <source>
        <strain evidence="2">DSM 10229 / NCIMB 13809 / X14</strain>
    </source>
</reference>
<accession>Q1QIX9</accession>
<proteinExistence type="predicted"/>
<organism evidence="1 2">
    <name type="scientific">Nitrobacter hamburgensis (strain DSM 10229 / NCIMB 13809 / X14)</name>
    <dbReference type="NCBI Taxonomy" id="323097"/>
    <lineage>
        <taxon>Bacteria</taxon>
        <taxon>Pseudomonadati</taxon>
        <taxon>Pseudomonadota</taxon>
        <taxon>Alphaproteobacteria</taxon>
        <taxon>Hyphomicrobiales</taxon>
        <taxon>Nitrobacteraceae</taxon>
        <taxon>Nitrobacter</taxon>
    </lineage>
</organism>
<dbReference type="STRING" id="323097.Nham_3078"/>
<dbReference type="HOGENOM" id="CLU_2094251_0_0_5"/>
<name>Q1QIX9_NITHX</name>
<dbReference type="AlphaFoldDB" id="Q1QIX9"/>
<dbReference type="eggNOG" id="COG5283">
    <property type="taxonomic scope" value="Bacteria"/>
</dbReference>
<dbReference type="KEGG" id="nha:Nham_3078"/>
<evidence type="ECO:0000313" key="2">
    <source>
        <dbReference type="Proteomes" id="UP000001953"/>
    </source>
</evidence>
<dbReference type="Proteomes" id="UP000001953">
    <property type="component" value="Chromosome"/>
</dbReference>
<evidence type="ECO:0000313" key="1">
    <source>
        <dbReference type="EMBL" id="ABE63818.1"/>
    </source>
</evidence>
<protein>
    <submittedName>
        <fullName evidence="1">Uncharacterized protein</fullName>
    </submittedName>
</protein>
<dbReference type="EMBL" id="CP000319">
    <property type="protein sequence ID" value="ABE63818.1"/>
    <property type="molecule type" value="Genomic_DNA"/>
</dbReference>
<keyword evidence="2" id="KW-1185">Reference proteome</keyword>
<gene>
    <name evidence="1" type="ordered locus">Nham_3078</name>
</gene>